<dbReference type="Proteomes" id="UP000502259">
    <property type="component" value="Chromosome"/>
</dbReference>
<gene>
    <name evidence="1" type="ORF">HHSLTHF2_06540</name>
</gene>
<organism evidence="1 2">
    <name type="scientific">Halomonas hydrothermalis</name>
    <dbReference type="NCBI Taxonomy" id="115561"/>
    <lineage>
        <taxon>Bacteria</taxon>
        <taxon>Pseudomonadati</taxon>
        <taxon>Pseudomonadota</taxon>
        <taxon>Gammaproteobacteria</taxon>
        <taxon>Oceanospirillales</taxon>
        <taxon>Halomonadaceae</taxon>
        <taxon>Halomonas</taxon>
    </lineage>
</organism>
<proteinExistence type="predicted"/>
<sequence length="104" mass="11546">MSLQAPKTITDIFTANSIPTPFVIALMQCQELALAVNLQRKYAVQLETSQHGIFCDTWLAERNAQHESHCQLSCFYTQQSATRQIFQINAHLTVLLHGSAGGAQ</sequence>
<keyword evidence="2" id="KW-1185">Reference proteome</keyword>
<reference evidence="1 2" key="1">
    <citation type="submission" date="2020-03" db="EMBL/GenBank/DDBJ databases">
        <title>Complete Genome Sequence of Halomonas hydrothermalis Strain Slthf2, Halophilic Bacterium Isolated from Deep-Sea Hydrothermal-Vent Environments.</title>
        <authorList>
            <person name="Takeyama N."/>
            <person name="Huang M."/>
            <person name="Sato K."/>
            <person name="Galipon J."/>
            <person name="Arakawa K."/>
        </authorList>
    </citation>
    <scope>NUCLEOTIDE SEQUENCE [LARGE SCALE GENOMIC DNA]</scope>
    <source>
        <strain evidence="1 2">Slthf2</strain>
    </source>
</reference>
<dbReference type="AlphaFoldDB" id="A0A6F8U0N7"/>
<accession>A0A6F8U0N7</accession>
<dbReference type="EMBL" id="AP022843">
    <property type="protein sequence ID" value="BCB06764.1"/>
    <property type="molecule type" value="Genomic_DNA"/>
</dbReference>
<protein>
    <submittedName>
        <fullName evidence="1">Uncharacterized protein</fullName>
    </submittedName>
</protein>
<evidence type="ECO:0000313" key="2">
    <source>
        <dbReference type="Proteomes" id="UP000502259"/>
    </source>
</evidence>
<dbReference type="RefSeq" id="WP_172419972.1">
    <property type="nucleotide sequence ID" value="NZ_AP022843.1"/>
</dbReference>
<name>A0A6F8U0N7_9GAMM</name>
<evidence type="ECO:0000313" key="1">
    <source>
        <dbReference type="EMBL" id="BCB06764.1"/>
    </source>
</evidence>